<dbReference type="AlphaFoldDB" id="R9GY50"/>
<evidence type="ECO:0008006" key="4">
    <source>
        <dbReference type="Google" id="ProtNLM"/>
    </source>
</evidence>
<proteinExistence type="inferred from homology"/>
<dbReference type="PATRIC" id="fig|1150600.3.peg.2877"/>
<gene>
    <name evidence="2" type="ORF">ADIARSV_2907</name>
</gene>
<dbReference type="PANTHER" id="PTHR34047">
    <property type="entry name" value="NUCLEAR INTRON MATURASE 1, MITOCHONDRIAL-RELATED"/>
    <property type="match status" value="1"/>
</dbReference>
<name>R9GY50_9SPHI</name>
<comment type="caution">
    <text evidence="2">The sequence shown here is derived from an EMBL/GenBank/DDBJ whole genome shotgun (WGS) entry which is preliminary data.</text>
</comment>
<evidence type="ECO:0000313" key="2">
    <source>
        <dbReference type="EMBL" id="EOR93914.1"/>
    </source>
</evidence>
<dbReference type="PANTHER" id="PTHR34047:SF8">
    <property type="entry name" value="PROTEIN YKFC"/>
    <property type="match status" value="1"/>
</dbReference>
<evidence type="ECO:0000256" key="1">
    <source>
        <dbReference type="ARBA" id="ARBA00034120"/>
    </source>
</evidence>
<dbReference type="Proteomes" id="UP000014174">
    <property type="component" value="Unassembled WGS sequence"/>
</dbReference>
<dbReference type="InterPro" id="IPR051083">
    <property type="entry name" value="GrpII_Intron_Splice-Mob/Def"/>
</dbReference>
<dbReference type="EMBL" id="AQPN01000101">
    <property type="protein sequence ID" value="EOR93914.1"/>
    <property type="molecule type" value="Genomic_DNA"/>
</dbReference>
<sequence length="50" mass="5593">MVIPPVFDSVIQQSIAQILSPVYESLFSNTSYGFRPKLSVHDALKLSRVN</sequence>
<dbReference type="STRING" id="1150600.ADIARSV_2907"/>
<protein>
    <recommendedName>
        <fullName evidence="4">RNA-directed DNA polymerase</fullName>
    </recommendedName>
</protein>
<organism evidence="2 3">
    <name type="scientific">Arcticibacter svalbardensis MN12-7</name>
    <dbReference type="NCBI Taxonomy" id="1150600"/>
    <lineage>
        <taxon>Bacteria</taxon>
        <taxon>Pseudomonadati</taxon>
        <taxon>Bacteroidota</taxon>
        <taxon>Sphingobacteriia</taxon>
        <taxon>Sphingobacteriales</taxon>
        <taxon>Sphingobacteriaceae</taxon>
        <taxon>Arcticibacter</taxon>
    </lineage>
</organism>
<evidence type="ECO:0000313" key="3">
    <source>
        <dbReference type="Proteomes" id="UP000014174"/>
    </source>
</evidence>
<reference evidence="2 3" key="1">
    <citation type="journal article" date="2013" name="Genome Announc.">
        <title>Draft Genome Sequence of Arcticibacter svalbardensis Strain MN12-7T, a Member of the Family Sphingobacteriaceae Isolated from an Arctic Soil Sample.</title>
        <authorList>
            <person name="Shivaji S."/>
            <person name="Ara S."/>
            <person name="Prasad S."/>
            <person name="Manasa B.P."/>
            <person name="Begum Z."/>
            <person name="Singh A."/>
            <person name="Kumar Pinnaka A."/>
        </authorList>
    </citation>
    <scope>NUCLEOTIDE SEQUENCE [LARGE SCALE GENOMIC DNA]</scope>
    <source>
        <strain evidence="2 3">MN12-7</strain>
    </source>
</reference>
<comment type="similarity">
    <text evidence="1">Belongs to the bacterial reverse transcriptase family.</text>
</comment>
<keyword evidence="3" id="KW-1185">Reference proteome</keyword>
<dbReference type="eggNOG" id="COG3344">
    <property type="taxonomic scope" value="Bacteria"/>
</dbReference>
<accession>R9GY50</accession>